<dbReference type="GO" id="GO:0016787">
    <property type="term" value="F:hydrolase activity"/>
    <property type="evidence" value="ECO:0007669"/>
    <property type="project" value="UniProtKB-KW"/>
</dbReference>
<dbReference type="InterPro" id="IPR010430">
    <property type="entry name" value="DUF1028"/>
</dbReference>
<dbReference type="InterPro" id="IPR014927">
    <property type="entry name" value="PG-bd_2"/>
</dbReference>
<sequence>MTFSIVGRCDREGLVGVAVASKFLAAGAVVPVARAEIGAVATQAYANPAYGPQLMTLLETGVPAADAVAGVVAADRMHTHRQVGVVSSDGDGASFTGEECPDWAGGRTGPGVAIQGNILAGPQVVDDMFARWDGDEALPLPARLLAALRAGDEAGGDRRGRQSAALYVVGTGRGYLGGSDVAVDLRVDDHTDPVGELARLLNLHELYFGAPVVAEALPLVGELADEVRALLGRLGYRGEDEPLDVTMMDWAGVANLEMRMLPGRIDPIVLDQLRADVDRL</sequence>
<dbReference type="PANTHER" id="PTHR39328:SF1">
    <property type="entry name" value="BLL2871 PROTEIN"/>
    <property type="match status" value="1"/>
</dbReference>
<reference evidence="2 3" key="1">
    <citation type="submission" date="2019-06" db="EMBL/GenBank/DDBJ databases">
        <title>Sequencing the genomes of 1000 actinobacteria strains.</title>
        <authorList>
            <person name="Klenk H.-P."/>
        </authorList>
    </citation>
    <scope>NUCLEOTIDE SEQUENCE [LARGE SCALE GENOMIC DNA]</scope>
    <source>
        <strain evidence="2 3">DSM 45928</strain>
    </source>
</reference>
<dbReference type="EMBL" id="VFOW01000001">
    <property type="protein sequence ID" value="TQL79381.1"/>
    <property type="molecule type" value="Genomic_DNA"/>
</dbReference>
<feature type="domain" description="Putative peptidoglycan binding" evidence="1">
    <location>
        <begin position="215"/>
        <end position="271"/>
    </location>
</feature>
<dbReference type="Pfam" id="PF06267">
    <property type="entry name" value="DUF1028"/>
    <property type="match status" value="1"/>
</dbReference>
<dbReference type="RefSeq" id="WP_142044645.1">
    <property type="nucleotide sequence ID" value="NZ_JBHTGS010000002.1"/>
</dbReference>
<evidence type="ECO:0000313" key="3">
    <source>
        <dbReference type="Proteomes" id="UP000317043"/>
    </source>
</evidence>
<dbReference type="Gene3D" id="3.60.20.10">
    <property type="entry name" value="Glutamine Phosphoribosylpyrophosphate, subunit 1, domain 1"/>
    <property type="match status" value="1"/>
</dbReference>
<dbReference type="PANTHER" id="PTHR39328">
    <property type="entry name" value="BLL2871 PROTEIN"/>
    <property type="match status" value="1"/>
</dbReference>
<dbReference type="InterPro" id="IPR029055">
    <property type="entry name" value="Ntn_hydrolases_N"/>
</dbReference>
<keyword evidence="2" id="KW-0378">Hydrolase</keyword>
<evidence type="ECO:0000313" key="2">
    <source>
        <dbReference type="EMBL" id="TQL79381.1"/>
    </source>
</evidence>
<comment type="caution">
    <text evidence="2">The sequence shown here is derived from an EMBL/GenBank/DDBJ whole genome shotgun (WGS) entry which is preliminary data.</text>
</comment>
<gene>
    <name evidence="2" type="ORF">FB566_4983</name>
</gene>
<name>A0A543B3G0_9ACTN</name>
<dbReference type="Pfam" id="PF08823">
    <property type="entry name" value="PG_binding_2"/>
    <property type="match status" value="1"/>
</dbReference>
<dbReference type="AlphaFoldDB" id="A0A543B3G0"/>
<keyword evidence="3" id="KW-1185">Reference proteome</keyword>
<dbReference type="SUPFAM" id="SSF56235">
    <property type="entry name" value="N-terminal nucleophile aminohydrolases (Ntn hydrolases)"/>
    <property type="match status" value="1"/>
</dbReference>
<dbReference type="OrthoDB" id="9790012at2"/>
<organism evidence="2 3">
    <name type="scientific">Stackebrandtia endophytica</name>
    <dbReference type="NCBI Taxonomy" id="1496996"/>
    <lineage>
        <taxon>Bacteria</taxon>
        <taxon>Bacillati</taxon>
        <taxon>Actinomycetota</taxon>
        <taxon>Actinomycetes</taxon>
        <taxon>Glycomycetales</taxon>
        <taxon>Glycomycetaceae</taxon>
        <taxon>Stackebrandtia</taxon>
    </lineage>
</organism>
<dbReference type="InParanoid" id="A0A543B3G0"/>
<dbReference type="Proteomes" id="UP000317043">
    <property type="component" value="Unassembled WGS sequence"/>
</dbReference>
<proteinExistence type="predicted"/>
<protein>
    <submittedName>
        <fullName evidence="2">Putative Ntn-hydrolase superfamily protein</fullName>
    </submittedName>
</protein>
<accession>A0A543B3G0</accession>
<evidence type="ECO:0000259" key="1">
    <source>
        <dbReference type="Pfam" id="PF08823"/>
    </source>
</evidence>